<dbReference type="Proteomes" id="UP000235116">
    <property type="component" value="Chromosome"/>
</dbReference>
<dbReference type="AlphaFoldDB" id="A0A2K9LM52"/>
<dbReference type="InterPro" id="IPR036514">
    <property type="entry name" value="SGNH_hydro_sf"/>
</dbReference>
<dbReference type="Gene3D" id="3.40.50.1110">
    <property type="entry name" value="SGNH hydrolase"/>
    <property type="match status" value="1"/>
</dbReference>
<proteinExistence type="predicted"/>
<organism evidence="1 2">
    <name type="scientific">Ketobacter alkanivorans</name>
    <dbReference type="NCBI Taxonomy" id="1917421"/>
    <lineage>
        <taxon>Bacteria</taxon>
        <taxon>Pseudomonadati</taxon>
        <taxon>Pseudomonadota</taxon>
        <taxon>Gammaproteobacteria</taxon>
        <taxon>Pseudomonadales</taxon>
        <taxon>Ketobacteraceae</taxon>
        <taxon>Ketobacter</taxon>
    </lineage>
</organism>
<evidence type="ECO:0008006" key="3">
    <source>
        <dbReference type="Google" id="ProtNLM"/>
    </source>
</evidence>
<name>A0A2K9LM52_9GAMM</name>
<dbReference type="GO" id="GO:0016788">
    <property type="term" value="F:hydrolase activity, acting on ester bonds"/>
    <property type="evidence" value="ECO:0007669"/>
    <property type="project" value="UniProtKB-ARBA"/>
</dbReference>
<evidence type="ECO:0000313" key="1">
    <source>
        <dbReference type="EMBL" id="AUM13362.1"/>
    </source>
</evidence>
<accession>A0A2K9LM52</accession>
<keyword evidence="2" id="KW-1185">Reference proteome</keyword>
<gene>
    <name evidence="1" type="ORF">Kalk_13425</name>
</gene>
<protein>
    <recommendedName>
        <fullName evidence="3">SGNH hydrolase-type esterase domain-containing protein</fullName>
    </recommendedName>
</protein>
<evidence type="ECO:0000313" key="2">
    <source>
        <dbReference type="Proteomes" id="UP000235116"/>
    </source>
</evidence>
<reference evidence="2" key="1">
    <citation type="submission" date="2017-08" db="EMBL/GenBank/DDBJ databases">
        <title>Direct submision.</title>
        <authorList>
            <person name="Kim S.-J."/>
            <person name="Rhee S.-K."/>
        </authorList>
    </citation>
    <scope>NUCLEOTIDE SEQUENCE [LARGE SCALE GENOMIC DNA]</scope>
    <source>
        <strain evidence="2">GI5</strain>
    </source>
</reference>
<sequence>MNRKTHYLQYVVLIIASIFTSGAYADHFSLLPEKPLILIGASFANGNTPLQQDLQGPLQGISVGAGGYVDLGMALTRFGAKVRNEGQAGATTFSRITCNPVCGEATWDSYATQLQRGLRRVTLFDVNGPAGYNADYVIVSLGNDCLHSDAFGMDQALTSPCSLAEQNAVIDRLIAVGQEVLNLGMTPVFTKYPGARHLDLALFSQLSGLTWVMTDAQYDAFGELYASRVRQELPEALLVNAWKHFTHQGDGLHPDEATAMQAAYRLLQVIAHDQRRD</sequence>
<dbReference type="OrthoDB" id="9150728at2"/>
<dbReference type="KEGG" id="kak:Kalk_13425"/>
<dbReference type="SUPFAM" id="SSF52266">
    <property type="entry name" value="SGNH hydrolase"/>
    <property type="match status" value="1"/>
</dbReference>
<dbReference type="EMBL" id="CP022684">
    <property type="protein sequence ID" value="AUM13362.1"/>
    <property type="molecule type" value="Genomic_DNA"/>
</dbReference>
<dbReference type="RefSeq" id="WP_101894740.1">
    <property type="nucleotide sequence ID" value="NZ_CP022684.1"/>
</dbReference>